<keyword evidence="2" id="KW-1185">Reference proteome</keyword>
<protein>
    <submittedName>
        <fullName evidence="1">Uncharacterized protein</fullName>
    </submittedName>
</protein>
<dbReference type="Proteomes" id="UP000237271">
    <property type="component" value="Unassembled WGS sequence"/>
</dbReference>
<proteinExistence type="predicted"/>
<accession>A0A2P4YUY1</accession>
<reference evidence="1 2" key="1">
    <citation type="journal article" date="2017" name="Genome Biol. Evol.">
        <title>Phytophthora megakarya and P. palmivora, closely related causal agents of cacao black pod rot, underwent increases in genome sizes and gene numbers by different mechanisms.</title>
        <authorList>
            <person name="Ali S.S."/>
            <person name="Shao J."/>
            <person name="Lary D.J."/>
            <person name="Kronmiller B."/>
            <person name="Shen D."/>
            <person name="Strem M.D."/>
            <person name="Amoako-Attah I."/>
            <person name="Akrofi A.Y."/>
            <person name="Begoude B.A."/>
            <person name="Ten Hoopen G.M."/>
            <person name="Coulibaly K."/>
            <person name="Kebe B.I."/>
            <person name="Melnick R.L."/>
            <person name="Guiltinan M.J."/>
            <person name="Tyler B.M."/>
            <person name="Meinhardt L.W."/>
            <person name="Bailey B.A."/>
        </authorList>
    </citation>
    <scope>NUCLEOTIDE SEQUENCE [LARGE SCALE GENOMIC DNA]</scope>
    <source>
        <strain evidence="2">sbr112.9</strain>
    </source>
</reference>
<sequence>MVKHGGHQVAVSYNGQSLYAAFFLNVQPLPYRVTLDDTDVATLNAIKKNVLNVILAKLRYDIQLELLQAQKDLAVDRFVSTSSSISKRARAPEHKLRAMAVFSRKPIYVWTIGDAGVIRVVQYSTHTNKMQDGDIHEMVLLWNSRRNQLASL</sequence>
<name>A0A2P4YUY1_9STRA</name>
<organism evidence="1 2">
    <name type="scientific">Phytophthora palmivora</name>
    <dbReference type="NCBI Taxonomy" id="4796"/>
    <lineage>
        <taxon>Eukaryota</taxon>
        <taxon>Sar</taxon>
        <taxon>Stramenopiles</taxon>
        <taxon>Oomycota</taxon>
        <taxon>Peronosporomycetes</taxon>
        <taxon>Peronosporales</taxon>
        <taxon>Peronosporaceae</taxon>
        <taxon>Phytophthora</taxon>
    </lineage>
</organism>
<dbReference type="OrthoDB" id="127318at2759"/>
<evidence type="ECO:0000313" key="1">
    <source>
        <dbReference type="EMBL" id="POM81599.1"/>
    </source>
</evidence>
<comment type="caution">
    <text evidence="1">The sequence shown here is derived from an EMBL/GenBank/DDBJ whole genome shotgun (WGS) entry which is preliminary data.</text>
</comment>
<dbReference type="AlphaFoldDB" id="A0A2P4YUY1"/>
<dbReference type="EMBL" id="NCKW01000047">
    <property type="protein sequence ID" value="POM81599.1"/>
    <property type="molecule type" value="Genomic_DNA"/>
</dbReference>
<evidence type="ECO:0000313" key="2">
    <source>
        <dbReference type="Proteomes" id="UP000237271"/>
    </source>
</evidence>
<gene>
    <name evidence="1" type="ORF">PHPALM_414</name>
</gene>